<dbReference type="SUPFAM" id="SSF47413">
    <property type="entry name" value="lambda repressor-like DNA-binding domains"/>
    <property type="match status" value="1"/>
</dbReference>
<dbReference type="EMBL" id="AF144421">
    <property type="protein sequence ID" value="AAF66688.1"/>
    <property type="molecule type" value="Genomic_DNA"/>
</dbReference>
<evidence type="ECO:0000256" key="2">
    <source>
        <dbReference type="ARBA" id="ARBA00023125"/>
    </source>
</evidence>
<evidence type="ECO:0000313" key="5">
    <source>
        <dbReference type="EMBL" id="AAF66688.1"/>
    </source>
</evidence>
<dbReference type="SUPFAM" id="SSF53822">
    <property type="entry name" value="Periplasmic binding protein-like I"/>
    <property type="match status" value="1"/>
</dbReference>
<dbReference type="GO" id="GO:0003700">
    <property type="term" value="F:DNA-binding transcription factor activity"/>
    <property type="evidence" value="ECO:0007669"/>
    <property type="project" value="TreeGrafter"/>
</dbReference>
<dbReference type="Pfam" id="PF13377">
    <property type="entry name" value="Peripla_BP_3"/>
    <property type="match status" value="1"/>
</dbReference>
<dbReference type="InterPro" id="IPR000843">
    <property type="entry name" value="HTH_LacI"/>
</dbReference>
<dbReference type="InterPro" id="IPR046335">
    <property type="entry name" value="LacI/GalR-like_sensor"/>
</dbReference>
<dbReference type="PANTHER" id="PTHR30146">
    <property type="entry name" value="LACI-RELATED TRANSCRIPTIONAL REPRESSOR"/>
    <property type="match status" value="1"/>
</dbReference>
<dbReference type="AlphaFoldDB" id="Q9LAB7"/>
<evidence type="ECO:0000259" key="4">
    <source>
        <dbReference type="PROSITE" id="PS50932"/>
    </source>
</evidence>
<dbReference type="PROSITE" id="PS50932">
    <property type="entry name" value="HTH_LACI_2"/>
    <property type="match status" value="1"/>
</dbReference>
<dbReference type="SMART" id="SM00354">
    <property type="entry name" value="HTH_LACI"/>
    <property type="match status" value="1"/>
</dbReference>
<dbReference type="CDD" id="cd01392">
    <property type="entry name" value="HTH_LacI"/>
    <property type="match status" value="1"/>
</dbReference>
<dbReference type="GO" id="GO:0000976">
    <property type="term" value="F:transcription cis-regulatory region binding"/>
    <property type="evidence" value="ECO:0007669"/>
    <property type="project" value="TreeGrafter"/>
</dbReference>
<proteinExistence type="predicted"/>
<dbReference type="Gene3D" id="3.40.50.2300">
    <property type="match status" value="2"/>
</dbReference>
<dbReference type="InterPro" id="IPR010982">
    <property type="entry name" value="Lambda_DNA-bd_dom_sf"/>
</dbReference>
<evidence type="ECO:0000256" key="1">
    <source>
        <dbReference type="ARBA" id="ARBA00023015"/>
    </source>
</evidence>
<keyword evidence="3" id="KW-0804">Transcription</keyword>
<keyword evidence="1" id="KW-0805">Transcription regulation</keyword>
<reference evidence="5" key="1">
    <citation type="journal article" date="2000" name="Mol. Gen. Genet.">
        <title>The salCAB operon of Azospirillum irakense, required for growth on salicin, is repressed by SalR, a transcriptional regulator that belongs to the Lacl/GalR family.</title>
        <authorList>
            <person name="Somers E."/>
            <person name="Keijers V."/>
            <person name="Ptacek D."/>
            <person name="Halvorsen Ottoy M."/>
            <person name="Srinivasan M."/>
            <person name="Vanderleyden J."/>
            <person name="Faure D."/>
        </authorList>
    </citation>
    <scope>NUCLEOTIDE SEQUENCE</scope>
    <source>
        <strain evidence="5">KBC1</strain>
    </source>
</reference>
<evidence type="ECO:0000256" key="3">
    <source>
        <dbReference type="ARBA" id="ARBA00023163"/>
    </source>
</evidence>
<dbReference type="InterPro" id="IPR028082">
    <property type="entry name" value="Peripla_BP_I"/>
</dbReference>
<dbReference type="Gene3D" id="1.10.260.40">
    <property type="entry name" value="lambda repressor-like DNA-binding domains"/>
    <property type="match status" value="1"/>
</dbReference>
<sequence>MSKPTIHDVARVAGYSIKTVSRVLNGEPKASPATREKVMAAVAALNYSPNLSARSLSGLRNYMMAFVLGSNLDNPSESLQNEYISALQVGAVMAAREAGYHLLVEPLGMAAEGFEERTRRLIAMPAVDGFIFMPGLADNPVLLELLVQRPGTYVRVSPGREVPSLPAMVRIDDYQAAFDMTRHLLDLGHRRIAFIQGLPDFGSAEARFNAFCAAMAPHGGHDPALLRSGDYRLASGREAAESLLSHPEPPTAIFAANDAMALGAMAVAHHRGIRVPDDLSIAGIDDIPMAAAVWPSLTTVRQPLVAMGKAAAHYIIARSEGRHDGPLPGTFRHEVVMRESTAPPRG</sequence>
<keyword evidence="2" id="KW-0238">DNA-binding</keyword>
<dbReference type="CDD" id="cd01545">
    <property type="entry name" value="PBP1_SalR"/>
    <property type="match status" value="1"/>
</dbReference>
<accession>Q9LAB7</accession>
<organism evidence="5">
    <name type="scientific">Niveispirillum irakense</name>
    <name type="common">Azospirillum irakense</name>
    <dbReference type="NCBI Taxonomy" id="34011"/>
    <lineage>
        <taxon>Bacteria</taxon>
        <taxon>Pseudomonadati</taxon>
        <taxon>Pseudomonadota</taxon>
        <taxon>Alphaproteobacteria</taxon>
        <taxon>Rhodospirillales</taxon>
        <taxon>Azospirillaceae</taxon>
        <taxon>Niveispirillum</taxon>
    </lineage>
</organism>
<name>Q9LAB7_NIVIR</name>
<dbReference type="PANTHER" id="PTHR30146:SF153">
    <property type="entry name" value="LACTOSE OPERON REPRESSOR"/>
    <property type="match status" value="1"/>
</dbReference>
<feature type="domain" description="HTH lacI-type" evidence="4">
    <location>
        <begin position="4"/>
        <end position="58"/>
    </location>
</feature>
<dbReference type="Pfam" id="PF00356">
    <property type="entry name" value="LacI"/>
    <property type="match status" value="1"/>
</dbReference>
<protein>
    <submittedName>
        <fullName evidence="5">Sal operon transcriptional repressor SalR</fullName>
    </submittedName>
</protein>